<comment type="function">
    <text evidence="4">Part of the sulfo-TAL (or sulfo-SFT) pathway, a D-sulfoquinovose degradation pathway that produces sulfolactate (SL). Catalyzes the oxidation of 3-sulfolactaldehyde (SLA) to sulfolactate (SL).</text>
</comment>
<dbReference type="InterPro" id="IPR016162">
    <property type="entry name" value="Ald_DH_N"/>
</dbReference>
<evidence type="ECO:0000313" key="10">
    <source>
        <dbReference type="EMBL" id="GAN35500.1"/>
    </source>
</evidence>
<evidence type="ECO:0000259" key="9">
    <source>
        <dbReference type="Pfam" id="PF00171"/>
    </source>
</evidence>
<evidence type="ECO:0000256" key="2">
    <source>
        <dbReference type="ARBA" id="ARBA00023002"/>
    </source>
</evidence>
<dbReference type="NCBIfam" id="NF007497">
    <property type="entry name" value="PRK10090.1"/>
    <property type="match status" value="1"/>
</dbReference>
<evidence type="ECO:0000256" key="6">
    <source>
        <dbReference type="ARBA" id="ARBA00067277"/>
    </source>
</evidence>
<protein>
    <recommendedName>
        <fullName evidence="6">3-sulfolactaldehyde dehydrogenase</fullName>
        <ecNumber evidence="5">1.2.1.97</ecNumber>
    </recommendedName>
</protein>
<evidence type="ECO:0000256" key="5">
    <source>
        <dbReference type="ARBA" id="ARBA00066984"/>
    </source>
</evidence>
<dbReference type="InterPro" id="IPR050740">
    <property type="entry name" value="Aldehyde_DH_Superfamily"/>
</dbReference>
<dbReference type="InterPro" id="IPR015590">
    <property type="entry name" value="Aldehyde_DH_dom"/>
</dbReference>
<dbReference type="GO" id="GO:0009450">
    <property type="term" value="P:gamma-aminobutyric acid catabolic process"/>
    <property type="evidence" value="ECO:0007669"/>
    <property type="project" value="TreeGrafter"/>
</dbReference>
<gene>
    <name evidence="10" type="ORF">LC0644_0089</name>
</gene>
<dbReference type="GO" id="GO:0004777">
    <property type="term" value="F:succinate-semialdehyde dehydrogenase (NAD+) activity"/>
    <property type="evidence" value="ECO:0007669"/>
    <property type="project" value="TreeGrafter"/>
</dbReference>
<dbReference type="FunFam" id="3.40.605.10:FF:000007">
    <property type="entry name" value="NAD/NADP-dependent betaine aldehyde dehydrogenase"/>
    <property type="match status" value="1"/>
</dbReference>
<sequence length="488" mass="52476">MAELQSTHYQMYINGKFMDSASGDVETVIDPSTGKKLWTAPAATIEEARAAVDAAWAAKNAWRRVPAPTRGAYLRKLATLVREHEDELVKILMLEQGKIHALAKTEIEFSADYFDYMANAARVYSGDVMQSDNENENIIIARQPIGVAVGIIAWNFPFFLIARKMGPALVTGNTIVIKPSSDTPGLALAFAKLVDEVGLPAGVANFVSGRGSIIGDDLAKNPKVGIISLTGSTASGKKVMAAAANHVAKMSLELGGKAPAIVAKDADIDLAVQAIFDSRIDNNGQICNNAERIYVQEDVADEFIKKMTAKMAAVKVGNPNTDPDAEMGPLINQGALDKVDGLVQRAVEAGGQIQTGGHPADIDGGFFYEPTVITNVAQDSEIVQNEIFGPVLPILTFKTIPEAIEMANDTVYGLTSSVYTRDLETASYVANEIEFGETYINRFNFEGIQGFHAGWKQSGVGGADGIHGVEEFTNTHVIYLQRHPESLK</sequence>
<evidence type="ECO:0000256" key="8">
    <source>
        <dbReference type="RuleBase" id="RU003345"/>
    </source>
</evidence>
<dbReference type="CDD" id="cd07088">
    <property type="entry name" value="ALDH_LactADH-AldA"/>
    <property type="match status" value="1"/>
</dbReference>
<comment type="caution">
    <text evidence="10">The sequence shown here is derived from an EMBL/GenBank/DDBJ whole genome shotgun (WGS) entry which is preliminary data.</text>
</comment>
<name>A0A0C9NU99_LACPA</name>
<dbReference type="FunFam" id="3.40.309.10:FF:000009">
    <property type="entry name" value="Aldehyde dehydrogenase A"/>
    <property type="match status" value="1"/>
</dbReference>
<evidence type="ECO:0000256" key="3">
    <source>
        <dbReference type="ARBA" id="ARBA00050326"/>
    </source>
</evidence>
<dbReference type="GO" id="GO:0005829">
    <property type="term" value="C:cytosol"/>
    <property type="evidence" value="ECO:0007669"/>
    <property type="project" value="TreeGrafter"/>
</dbReference>
<dbReference type="Gene3D" id="3.40.309.10">
    <property type="entry name" value="Aldehyde Dehydrogenase, Chain A, domain 2"/>
    <property type="match status" value="1"/>
</dbReference>
<organism evidence="10 11">
    <name type="scientific">Lacticaseibacillus paracasei NRIC 0644</name>
    <dbReference type="NCBI Taxonomy" id="1435038"/>
    <lineage>
        <taxon>Bacteria</taxon>
        <taxon>Bacillati</taxon>
        <taxon>Bacillota</taxon>
        <taxon>Bacilli</taxon>
        <taxon>Lactobacillales</taxon>
        <taxon>Lactobacillaceae</taxon>
        <taxon>Lacticaseibacillus</taxon>
    </lineage>
</organism>
<dbReference type="EC" id="1.2.1.97" evidence="5"/>
<dbReference type="EMBL" id="BAYM01000008">
    <property type="protein sequence ID" value="GAN35500.1"/>
    <property type="molecule type" value="Genomic_DNA"/>
</dbReference>
<evidence type="ECO:0000313" key="11">
    <source>
        <dbReference type="Proteomes" id="UP000032552"/>
    </source>
</evidence>
<dbReference type="Proteomes" id="UP000032552">
    <property type="component" value="Unassembled WGS sequence"/>
</dbReference>
<dbReference type="PROSITE" id="PS00687">
    <property type="entry name" value="ALDEHYDE_DEHYDR_GLU"/>
    <property type="match status" value="1"/>
</dbReference>
<dbReference type="PANTHER" id="PTHR43353">
    <property type="entry name" value="SUCCINATE-SEMIALDEHYDE DEHYDROGENASE, MITOCHONDRIAL"/>
    <property type="match status" value="1"/>
</dbReference>
<comment type="similarity">
    <text evidence="1 8">Belongs to the aldehyde dehydrogenase family.</text>
</comment>
<dbReference type="RefSeq" id="WP_045624710.1">
    <property type="nucleotide sequence ID" value="NZ_BAYM01000008.1"/>
</dbReference>
<dbReference type="Gene3D" id="3.40.605.10">
    <property type="entry name" value="Aldehyde Dehydrogenase, Chain A, domain 1"/>
    <property type="match status" value="1"/>
</dbReference>
<feature type="domain" description="Aldehyde dehydrogenase" evidence="9">
    <location>
        <begin position="19"/>
        <end position="477"/>
    </location>
</feature>
<dbReference type="PANTHER" id="PTHR43353:SF5">
    <property type="entry name" value="SUCCINATE-SEMIALDEHYDE DEHYDROGENASE, MITOCHONDRIAL"/>
    <property type="match status" value="1"/>
</dbReference>
<evidence type="ECO:0000256" key="7">
    <source>
        <dbReference type="PROSITE-ProRule" id="PRU10007"/>
    </source>
</evidence>
<dbReference type="SUPFAM" id="SSF53720">
    <property type="entry name" value="ALDH-like"/>
    <property type="match status" value="1"/>
</dbReference>
<feature type="active site" evidence="7">
    <location>
        <position position="253"/>
    </location>
</feature>
<evidence type="ECO:0000256" key="1">
    <source>
        <dbReference type="ARBA" id="ARBA00009986"/>
    </source>
</evidence>
<dbReference type="InterPro" id="IPR016161">
    <property type="entry name" value="Ald_DH/histidinol_DH"/>
</dbReference>
<keyword evidence="2 8" id="KW-0560">Oxidoreductase</keyword>
<dbReference type="Pfam" id="PF00171">
    <property type="entry name" value="Aldedh"/>
    <property type="match status" value="1"/>
</dbReference>
<dbReference type="InterPro" id="IPR016163">
    <property type="entry name" value="Ald_DH_C"/>
</dbReference>
<proteinExistence type="inferred from homology"/>
<reference evidence="11" key="1">
    <citation type="submission" date="2014-05" db="EMBL/GenBank/DDBJ databases">
        <title>Whole genome sequencing of Lactobacillus casei NRIC0644.</title>
        <authorList>
            <person name="Atarashi H."/>
            <person name="Yoshida Y."/>
            <person name="Fujimura S."/>
            <person name="Tanaka N."/>
            <person name="Shiwa Y."/>
            <person name="Yoshikawa H."/>
            <person name="Okada S."/>
            <person name="Nakagawa J."/>
        </authorList>
    </citation>
    <scope>NUCLEOTIDE SEQUENCE [LARGE SCALE GENOMIC DNA]</scope>
    <source>
        <strain evidence="11">NRIC0644</strain>
    </source>
</reference>
<evidence type="ECO:0000256" key="4">
    <source>
        <dbReference type="ARBA" id="ARBA00054572"/>
    </source>
</evidence>
<dbReference type="AlphaFoldDB" id="A0A0C9NU99"/>
<accession>A0A0C9NU99</accession>
<dbReference type="InterPro" id="IPR029510">
    <property type="entry name" value="Ald_DH_CS_GLU"/>
</dbReference>
<comment type="catalytic activity">
    <reaction evidence="3">
        <text>(2S)-3-sulfolactaldehyde + NAD(+) + H2O = (2S)-3-sulfolactate + NADH + 2 H(+)</text>
        <dbReference type="Rhea" id="RHEA:47932"/>
        <dbReference type="ChEBI" id="CHEBI:15377"/>
        <dbReference type="ChEBI" id="CHEBI:15378"/>
        <dbReference type="ChEBI" id="CHEBI:57540"/>
        <dbReference type="ChEBI" id="CHEBI:57945"/>
        <dbReference type="ChEBI" id="CHEBI:61289"/>
        <dbReference type="ChEBI" id="CHEBI:90109"/>
        <dbReference type="EC" id="1.2.1.97"/>
    </reaction>
    <physiologicalReaction direction="left-to-right" evidence="3">
        <dbReference type="Rhea" id="RHEA:47933"/>
    </physiologicalReaction>
</comment>